<keyword evidence="2 3" id="KW-0501">Molybdenum cofactor biosynthesis</keyword>
<reference evidence="4 5" key="1">
    <citation type="submission" date="2023-06" db="EMBL/GenBank/DDBJ databases">
        <title>Draft genome sequence of Novosphingobium sp. strain IK01.</title>
        <authorList>
            <person name="Hatamoto M."/>
            <person name="Ikarashi T."/>
            <person name="Yamaguchi T."/>
        </authorList>
    </citation>
    <scope>NUCLEOTIDE SEQUENCE [LARGE SCALE GENOMIC DNA]</scope>
    <source>
        <strain evidence="4 5">IK01</strain>
    </source>
</reference>
<dbReference type="Gene3D" id="3.10.20.10">
    <property type="match status" value="1"/>
</dbReference>
<dbReference type="PANTHER" id="PTHR30592">
    <property type="entry name" value="FORMATE DEHYDROGENASE"/>
    <property type="match status" value="1"/>
</dbReference>
<accession>A0ABQ6PD90</accession>
<dbReference type="SUPFAM" id="SSF53927">
    <property type="entry name" value="Cytidine deaminase-like"/>
    <property type="match status" value="1"/>
</dbReference>
<dbReference type="PANTHER" id="PTHR30592:SF1">
    <property type="entry name" value="SULFUR CARRIER PROTEIN FDHD"/>
    <property type="match status" value="1"/>
</dbReference>
<evidence type="ECO:0000256" key="3">
    <source>
        <dbReference type="HAMAP-Rule" id="MF_00187"/>
    </source>
</evidence>
<dbReference type="PIRSF" id="PIRSF015626">
    <property type="entry name" value="FdhD"/>
    <property type="match status" value="1"/>
</dbReference>
<feature type="active site" description="Cysteine persulfide intermediate" evidence="3">
    <location>
        <position position="112"/>
    </location>
</feature>
<sequence length="268" mass="28675">MPRLQTVNLAVRRLGFTELGDSALLRSIPLETPVSIEVCGIGYAVMMATPADLRDYALGFALSEGIIERAEQVLSIDIHKVDGGMVARIALPAERADRAFERARLRVTESSCGICGMENIEQVLRPLPRVEAHITTDRNGIARALGALRDHQPLGRATGAVHAAAFCAPDGAILRVREDVGRHNALDKLIGALATEGIDPGTGFFLLTARCSYELVEKTVRAGCPMLVTIFAPTSLAVERAVKAGLTLVTLARTDSALIVNDDQGNIE</sequence>
<comment type="subcellular location">
    <subcellularLocation>
        <location evidence="3">Cytoplasm</location>
    </subcellularLocation>
</comment>
<evidence type="ECO:0000256" key="1">
    <source>
        <dbReference type="ARBA" id="ARBA00022490"/>
    </source>
</evidence>
<name>A0ABQ6PD90_9SPHN</name>
<comment type="function">
    <text evidence="3">Required for formate dehydrogenase (FDH) activity. Acts as a sulfur carrier protein that transfers sulfur from IscS to the molybdenum cofactor prior to its insertion into FDH.</text>
</comment>
<keyword evidence="5" id="KW-1185">Reference proteome</keyword>
<dbReference type="NCBIfam" id="TIGR00129">
    <property type="entry name" value="fdhD_narQ"/>
    <property type="match status" value="1"/>
</dbReference>
<organism evidence="4 5">
    <name type="scientific">Novosphingobium pituita</name>
    <dbReference type="NCBI Taxonomy" id="3056842"/>
    <lineage>
        <taxon>Bacteria</taxon>
        <taxon>Pseudomonadati</taxon>
        <taxon>Pseudomonadota</taxon>
        <taxon>Alphaproteobacteria</taxon>
        <taxon>Sphingomonadales</taxon>
        <taxon>Sphingomonadaceae</taxon>
        <taxon>Novosphingobium</taxon>
    </lineage>
</organism>
<dbReference type="Gene3D" id="3.40.140.10">
    <property type="entry name" value="Cytidine Deaminase, domain 2"/>
    <property type="match status" value="1"/>
</dbReference>
<dbReference type="EMBL" id="BTFW01000003">
    <property type="protein sequence ID" value="GMM62547.1"/>
    <property type="molecule type" value="Genomic_DNA"/>
</dbReference>
<dbReference type="HAMAP" id="MF_00187">
    <property type="entry name" value="FdhD"/>
    <property type="match status" value="1"/>
</dbReference>
<gene>
    <name evidence="4" type="primary">fdhD_2</name>
    <name evidence="3" type="synonym">fdhD</name>
    <name evidence="4" type="ORF">NUTIK01_33240</name>
</gene>
<keyword evidence="1 3" id="KW-0963">Cytoplasm</keyword>
<dbReference type="Proteomes" id="UP001187221">
    <property type="component" value="Unassembled WGS sequence"/>
</dbReference>
<comment type="similarity">
    <text evidence="3">Belongs to the FdhD family.</text>
</comment>
<comment type="caution">
    <text evidence="4">The sequence shown here is derived from an EMBL/GenBank/DDBJ whole genome shotgun (WGS) entry which is preliminary data.</text>
</comment>
<dbReference type="Pfam" id="PF02634">
    <property type="entry name" value="FdhD-NarQ"/>
    <property type="match status" value="1"/>
</dbReference>
<dbReference type="InterPro" id="IPR016193">
    <property type="entry name" value="Cytidine_deaminase-like"/>
</dbReference>
<evidence type="ECO:0000256" key="2">
    <source>
        <dbReference type="ARBA" id="ARBA00023150"/>
    </source>
</evidence>
<protein>
    <recommendedName>
        <fullName evidence="3">Sulfur carrier protein FdhD</fullName>
    </recommendedName>
</protein>
<evidence type="ECO:0000313" key="5">
    <source>
        <dbReference type="Proteomes" id="UP001187221"/>
    </source>
</evidence>
<dbReference type="InterPro" id="IPR003786">
    <property type="entry name" value="FdhD"/>
</dbReference>
<evidence type="ECO:0000313" key="4">
    <source>
        <dbReference type="EMBL" id="GMM62547.1"/>
    </source>
</evidence>
<comment type="caution">
    <text evidence="3">Lacks conserved residue(s) required for the propagation of feature annotation.</text>
</comment>
<proteinExistence type="inferred from homology"/>